<gene>
    <name evidence="1" type="ORF">SAMN05216381_3458</name>
</gene>
<dbReference type="Proteomes" id="UP000243378">
    <property type="component" value="Unassembled WGS sequence"/>
</dbReference>
<dbReference type="EMBL" id="FNBM01000008">
    <property type="protein sequence ID" value="SDG22582.1"/>
    <property type="molecule type" value="Genomic_DNA"/>
</dbReference>
<evidence type="ECO:0000313" key="1">
    <source>
        <dbReference type="EMBL" id="SDG22582.1"/>
    </source>
</evidence>
<dbReference type="AlphaFoldDB" id="A0A1G7SI64"/>
<sequence>MDCQERRLVSLDPTYINAVTHGFPNAFLVIIRITEQANVDELHTPLTIKQLATYRSLSITARYLRRFPYL</sequence>
<dbReference type="STRING" id="640205.SAMN05216381_3458"/>
<name>A0A1G7SI64_9GAMM</name>
<accession>A0A1G7SI64</accession>
<protein>
    <submittedName>
        <fullName evidence="1">Uncharacterized protein</fullName>
    </submittedName>
</protein>
<organism evidence="1 2">
    <name type="scientific">Phytopseudomonas seleniipraecipitans</name>
    <dbReference type="NCBI Taxonomy" id="640205"/>
    <lineage>
        <taxon>Bacteria</taxon>
        <taxon>Pseudomonadati</taxon>
        <taxon>Pseudomonadota</taxon>
        <taxon>Gammaproteobacteria</taxon>
        <taxon>Pseudomonadales</taxon>
        <taxon>Pseudomonadaceae</taxon>
        <taxon>Phytopseudomonas</taxon>
    </lineage>
</organism>
<proteinExistence type="predicted"/>
<reference evidence="1 2" key="1">
    <citation type="submission" date="2016-10" db="EMBL/GenBank/DDBJ databases">
        <authorList>
            <person name="de Groot N.N."/>
        </authorList>
    </citation>
    <scope>NUCLEOTIDE SEQUENCE [LARGE SCALE GENOMIC DNA]</scope>
    <source>
        <strain evidence="1 2">LMG 25475</strain>
    </source>
</reference>
<evidence type="ECO:0000313" key="2">
    <source>
        <dbReference type="Proteomes" id="UP000243378"/>
    </source>
</evidence>